<dbReference type="eggNOG" id="KOG0337">
    <property type="taxonomic scope" value="Eukaryota"/>
</dbReference>
<feature type="domain" description="Helicase C-terminal" evidence="17">
    <location>
        <begin position="326"/>
        <end position="479"/>
    </location>
</feature>
<feature type="compositionally biased region" description="Basic and acidic residues" evidence="15">
    <location>
        <begin position="826"/>
        <end position="838"/>
    </location>
</feature>
<dbReference type="JaponicusDB" id="SJAG_00798">
    <property type="gene designation" value="dbp10"/>
</dbReference>
<gene>
    <name evidence="20" type="primary">dbp10</name>
    <name evidence="19" type="ORF">SJAG_00798</name>
</gene>
<evidence type="ECO:0000256" key="15">
    <source>
        <dbReference type="SAM" id="MobiDB-lite"/>
    </source>
</evidence>
<evidence type="ECO:0000256" key="12">
    <source>
        <dbReference type="ARBA" id="ARBA00023242"/>
    </source>
</evidence>
<dbReference type="GO" id="GO:0016887">
    <property type="term" value="F:ATP hydrolysis activity"/>
    <property type="evidence" value="ECO:0007669"/>
    <property type="project" value="RHEA"/>
</dbReference>
<comment type="catalytic activity">
    <reaction evidence="13">
        <text>ATP + H2O = ADP + phosphate + H(+)</text>
        <dbReference type="Rhea" id="RHEA:13065"/>
        <dbReference type="ChEBI" id="CHEBI:15377"/>
        <dbReference type="ChEBI" id="CHEBI:15378"/>
        <dbReference type="ChEBI" id="CHEBI:30616"/>
        <dbReference type="ChEBI" id="CHEBI:43474"/>
        <dbReference type="ChEBI" id="CHEBI:456216"/>
        <dbReference type="EC" id="3.6.4.13"/>
    </reaction>
</comment>
<dbReference type="Pfam" id="PF00270">
    <property type="entry name" value="DEAD"/>
    <property type="match status" value="1"/>
</dbReference>
<evidence type="ECO:0000313" key="19">
    <source>
        <dbReference type="EMBL" id="EEB05771.1"/>
    </source>
</evidence>
<dbReference type="Proteomes" id="UP000001744">
    <property type="component" value="Unassembled WGS sequence"/>
</dbReference>
<dbReference type="Pfam" id="PF00271">
    <property type="entry name" value="Helicase_C"/>
    <property type="match status" value="1"/>
</dbReference>
<evidence type="ECO:0000256" key="1">
    <source>
        <dbReference type="ARBA" id="ARBA00003706"/>
    </source>
</evidence>
<keyword evidence="5" id="KW-0690">Ribosome biogenesis</keyword>
<dbReference type="InterPro" id="IPR014001">
    <property type="entry name" value="Helicase_ATP-bd"/>
</dbReference>
<dbReference type="PROSITE" id="PS51195">
    <property type="entry name" value="Q_MOTIF"/>
    <property type="match status" value="1"/>
</dbReference>
<proteinExistence type="inferred from homology"/>
<comment type="function">
    <text evidence="1">ATP-binding RNA helicase involved in the biogenesis of 60S ribosomal subunits and is required for the normal formation of 25S and 5.8S rRNAs.</text>
</comment>
<dbReference type="InterPro" id="IPR014014">
    <property type="entry name" value="RNA_helicase_DEAD_Q_motif"/>
</dbReference>
<dbReference type="Pfam" id="PF08147">
    <property type="entry name" value="DBP10CT"/>
    <property type="match status" value="1"/>
</dbReference>
<keyword evidence="9 19" id="KW-0347">Helicase</keyword>
<keyword evidence="12" id="KW-0539">Nucleus</keyword>
<evidence type="ECO:0000259" key="18">
    <source>
        <dbReference type="PROSITE" id="PS51195"/>
    </source>
</evidence>
<feature type="domain" description="DEAD-box RNA helicase Q" evidence="18">
    <location>
        <begin position="65"/>
        <end position="93"/>
    </location>
</feature>
<accession>B6JWM0</accession>
<dbReference type="EMBL" id="KE651166">
    <property type="protein sequence ID" value="EEB05771.1"/>
    <property type="molecule type" value="Genomic_DNA"/>
</dbReference>
<evidence type="ECO:0000256" key="14">
    <source>
        <dbReference type="PROSITE-ProRule" id="PRU00552"/>
    </source>
</evidence>
<keyword evidence="21" id="KW-1185">Reference proteome</keyword>
<dbReference type="Gene3D" id="3.40.50.300">
    <property type="entry name" value="P-loop containing nucleotide triphosphate hydrolases"/>
    <property type="match status" value="2"/>
</dbReference>
<keyword evidence="6" id="KW-0698">rRNA processing</keyword>
<dbReference type="EC" id="3.6.4.13" evidence="4"/>
<dbReference type="InterPro" id="IPR001650">
    <property type="entry name" value="Helicase_C-like"/>
</dbReference>
<dbReference type="RefSeq" id="XP_002172064.1">
    <property type="nucleotide sequence ID" value="XM_002172028.2"/>
</dbReference>
<evidence type="ECO:0000256" key="11">
    <source>
        <dbReference type="ARBA" id="ARBA00022884"/>
    </source>
</evidence>
<dbReference type="OMA" id="EDQFGMM"/>
<dbReference type="InterPro" id="IPR027417">
    <property type="entry name" value="P-loop_NTPase"/>
</dbReference>
<evidence type="ECO:0000313" key="21">
    <source>
        <dbReference type="Proteomes" id="UP000001744"/>
    </source>
</evidence>
<dbReference type="PANTHER" id="PTHR47959:SF8">
    <property type="entry name" value="RNA HELICASE"/>
    <property type="match status" value="1"/>
</dbReference>
<dbReference type="GO" id="GO:0003724">
    <property type="term" value="F:RNA helicase activity"/>
    <property type="evidence" value="ECO:0000318"/>
    <property type="project" value="GO_Central"/>
</dbReference>
<feature type="compositionally biased region" description="Basic residues" evidence="15">
    <location>
        <begin position="839"/>
        <end position="854"/>
    </location>
</feature>
<keyword evidence="7" id="KW-0547">Nucleotide-binding</keyword>
<evidence type="ECO:0000313" key="20">
    <source>
        <dbReference type="JaponicusDB" id="SJAG_00798"/>
    </source>
</evidence>
<dbReference type="VEuPathDB" id="FungiDB:SJAG_00798"/>
<dbReference type="GeneID" id="7048872"/>
<name>B6JWM0_SCHJY</name>
<dbReference type="SMART" id="SM00487">
    <property type="entry name" value="DEXDc"/>
    <property type="match status" value="1"/>
</dbReference>
<evidence type="ECO:0000259" key="17">
    <source>
        <dbReference type="PROSITE" id="PS51194"/>
    </source>
</evidence>
<keyword evidence="10" id="KW-0067">ATP-binding</keyword>
<evidence type="ECO:0000256" key="3">
    <source>
        <dbReference type="ARBA" id="ARBA00010379"/>
    </source>
</evidence>
<dbReference type="FunFam" id="3.40.50.300:FF:000865">
    <property type="entry name" value="ATP-dependent RNA helicase DDX54"/>
    <property type="match status" value="1"/>
</dbReference>
<dbReference type="PROSITE" id="PS00039">
    <property type="entry name" value="DEAD_ATP_HELICASE"/>
    <property type="match status" value="1"/>
</dbReference>
<dbReference type="STRING" id="402676.B6JWM0"/>
<dbReference type="SUPFAM" id="SSF52540">
    <property type="entry name" value="P-loop containing nucleoside triphosphate hydrolases"/>
    <property type="match status" value="2"/>
</dbReference>
<feature type="domain" description="Helicase ATP-binding" evidence="16">
    <location>
        <begin position="96"/>
        <end position="268"/>
    </location>
</feature>
<dbReference type="SMART" id="SM00490">
    <property type="entry name" value="HELICc"/>
    <property type="match status" value="1"/>
</dbReference>
<feature type="short sequence motif" description="Q motif" evidence="14">
    <location>
        <begin position="65"/>
        <end position="93"/>
    </location>
</feature>
<keyword evidence="11" id="KW-0694">RNA-binding</keyword>
<evidence type="ECO:0000256" key="13">
    <source>
        <dbReference type="ARBA" id="ARBA00047984"/>
    </source>
</evidence>
<evidence type="ECO:0000256" key="10">
    <source>
        <dbReference type="ARBA" id="ARBA00022840"/>
    </source>
</evidence>
<reference evidence="19 21" key="1">
    <citation type="journal article" date="2011" name="Science">
        <title>Comparative functional genomics of the fission yeasts.</title>
        <authorList>
            <person name="Rhind N."/>
            <person name="Chen Z."/>
            <person name="Yassour M."/>
            <person name="Thompson D.A."/>
            <person name="Haas B.J."/>
            <person name="Habib N."/>
            <person name="Wapinski I."/>
            <person name="Roy S."/>
            <person name="Lin M.F."/>
            <person name="Heiman D.I."/>
            <person name="Young S.K."/>
            <person name="Furuya K."/>
            <person name="Guo Y."/>
            <person name="Pidoux A."/>
            <person name="Chen H.M."/>
            <person name="Robbertse B."/>
            <person name="Goldberg J.M."/>
            <person name="Aoki K."/>
            <person name="Bayne E.H."/>
            <person name="Berlin A.M."/>
            <person name="Desjardins C.A."/>
            <person name="Dobbs E."/>
            <person name="Dukaj L."/>
            <person name="Fan L."/>
            <person name="FitzGerald M.G."/>
            <person name="French C."/>
            <person name="Gujja S."/>
            <person name="Hansen K."/>
            <person name="Keifenheim D."/>
            <person name="Levin J.Z."/>
            <person name="Mosher R.A."/>
            <person name="Mueller C.A."/>
            <person name="Pfiffner J."/>
            <person name="Priest M."/>
            <person name="Russ C."/>
            <person name="Smialowska A."/>
            <person name="Swoboda P."/>
            <person name="Sykes S.M."/>
            <person name="Vaughn M."/>
            <person name="Vengrova S."/>
            <person name="Yoder R."/>
            <person name="Zeng Q."/>
            <person name="Allshire R."/>
            <person name="Baulcombe D."/>
            <person name="Birren B.W."/>
            <person name="Brown W."/>
            <person name="Ekwall K."/>
            <person name="Kellis M."/>
            <person name="Leatherwood J."/>
            <person name="Levin H."/>
            <person name="Margalit H."/>
            <person name="Martienssen R."/>
            <person name="Nieduszynski C.A."/>
            <person name="Spatafora J.W."/>
            <person name="Friedman N."/>
            <person name="Dalgaard J.Z."/>
            <person name="Baumann P."/>
            <person name="Niki H."/>
            <person name="Regev A."/>
            <person name="Nusbaum C."/>
        </authorList>
    </citation>
    <scope>NUCLEOTIDE SEQUENCE [LARGE SCALE GENOMIC DNA]</scope>
    <source>
        <strain evidence="21">yFS275 / FY16936</strain>
    </source>
</reference>
<evidence type="ECO:0000256" key="7">
    <source>
        <dbReference type="ARBA" id="ARBA00022741"/>
    </source>
</evidence>
<dbReference type="InterPro" id="IPR050079">
    <property type="entry name" value="DEAD_box_RNA_helicase"/>
</dbReference>
<organism evidence="19 21">
    <name type="scientific">Schizosaccharomyces japonicus (strain yFS275 / FY16936)</name>
    <name type="common">Fission yeast</name>
    <dbReference type="NCBI Taxonomy" id="402676"/>
    <lineage>
        <taxon>Eukaryota</taxon>
        <taxon>Fungi</taxon>
        <taxon>Dikarya</taxon>
        <taxon>Ascomycota</taxon>
        <taxon>Taphrinomycotina</taxon>
        <taxon>Schizosaccharomycetes</taxon>
        <taxon>Schizosaccharomycetales</taxon>
        <taxon>Schizosaccharomycetaceae</taxon>
        <taxon>Schizosaccharomyces</taxon>
    </lineage>
</organism>
<evidence type="ECO:0000259" key="16">
    <source>
        <dbReference type="PROSITE" id="PS51192"/>
    </source>
</evidence>
<dbReference type="CDD" id="cd18787">
    <property type="entry name" value="SF2_C_DEAD"/>
    <property type="match status" value="1"/>
</dbReference>
<dbReference type="InterPro" id="IPR011545">
    <property type="entry name" value="DEAD/DEAH_box_helicase_dom"/>
</dbReference>
<dbReference type="SMART" id="SM01123">
    <property type="entry name" value="DBP10CT"/>
    <property type="match status" value="1"/>
</dbReference>
<evidence type="ECO:0000256" key="4">
    <source>
        <dbReference type="ARBA" id="ARBA00012552"/>
    </source>
</evidence>
<dbReference type="GO" id="GO:0005829">
    <property type="term" value="C:cytosol"/>
    <property type="evidence" value="ECO:0000318"/>
    <property type="project" value="GO_Central"/>
</dbReference>
<protein>
    <recommendedName>
        <fullName evidence="4">RNA helicase</fullName>
        <ecNumber evidence="4">3.6.4.13</ecNumber>
    </recommendedName>
</protein>
<evidence type="ECO:0000256" key="5">
    <source>
        <dbReference type="ARBA" id="ARBA00022517"/>
    </source>
</evidence>
<dbReference type="InterPro" id="IPR033517">
    <property type="entry name" value="DDX54/DBP10_DEAD-box_helicase"/>
</dbReference>
<dbReference type="PROSITE" id="PS51192">
    <property type="entry name" value="HELICASE_ATP_BIND_1"/>
    <property type="match status" value="1"/>
</dbReference>
<comment type="similarity">
    <text evidence="3">Belongs to the DEAD box helicase family. DDX54/DBP10 subfamily.</text>
</comment>
<dbReference type="PROSITE" id="PS51194">
    <property type="entry name" value="HELICASE_CTER"/>
    <property type="match status" value="1"/>
</dbReference>
<dbReference type="InterPro" id="IPR000629">
    <property type="entry name" value="RNA-helicase_DEAD-box_CS"/>
</dbReference>
<evidence type="ECO:0000256" key="2">
    <source>
        <dbReference type="ARBA" id="ARBA00004604"/>
    </source>
</evidence>
<dbReference type="GO" id="GO:0003723">
    <property type="term" value="F:RNA binding"/>
    <property type="evidence" value="ECO:0007669"/>
    <property type="project" value="UniProtKB-KW"/>
</dbReference>
<dbReference type="GO" id="GO:0005730">
    <property type="term" value="C:nucleolus"/>
    <property type="evidence" value="ECO:0007669"/>
    <property type="project" value="UniProtKB-SubCell"/>
</dbReference>
<dbReference type="GO" id="GO:0005524">
    <property type="term" value="F:ATP binding"/>
    <property type="evidence" value="ECO:0007669"/>
    <property type="project" value="UniProtKB-KW"/>
</dbReference>
<dbReference type="AlphaFoldDB" id="B6JWM0"/>
<evidence type="ECO:0000256" key="8">
    <source>
        <dbReference type="ARBA" id="ARBA00022801"/>
    </source>
</evidence>
<evidence type="ECO:0000256" key="9">
    <source>
        <dbReference type="ARBA" id="ARBA00022806"/>
    </source>
</evidence>
<sequence length="854" mass="95431">MAEDFDLTNALASVPIDGFSVAQPAEHAKTNDVEVNDEEEEKFIASKIFEVNRKTKGKKLSGKATNFQSMGLSTTMLRAITKKGFKAPTPIQRKTIPFVLDGRDVVGMARTGSGKTAAFVIPMIEKLKASRAQSGSRAIILSPSRELALQTMKVVKDFSKDTNLRTAVIVGGEGLEEQFSILTNKPDIIVATPGRFLHLKVEMKLELGSIEYVVFDEADRLFEMGFAAQLTEILHGLPSSRQTLLFSATLPKNLVEFAKAGLQEPILVRLDVESKVSSDLQSAFFSVKTAEREAALLYVLQEVIHLRLQEELKPAELPSQAENPKKRKRLLEHTLKKPETAASDSTIVFVPTKHHVEYITEMLKQAGYGVSRIYGSLDQTARKNEITNFRLGVSNVLVVTDVAARGIDIPLLSNVVNYDFPAQPKIFVHRVGRTARAGRTGWAYTFVRAEDAGYLLDLKLFLNRDLVTAEVAASREECDFTKELVLGSLPSEYVSNMQEWYESLISKNVELAQLCKVAAKGEKLYIRTRTASSAESAKRAKELVGSSGWSSINPLLKDKVDDADEARALLLAKVSSFRPSETVFELKQHGHLRTEAAEIMRKRREKFTPRANTMTSKVFATDRKLKKQQEVSESEVEAVFTDSKSLNISNSSKKQKDFRDKEYYMSHYAPAEHVQESGYAVNPGKEENFAAAARSAVLDLTTDEGVDQSRRGGQRWDSKKKKFVNIVNDEDGSRGVPKIIRGESGVKLPATYRSGRFDAWKASHGDAASTETKGTNSSGKRFVHKSVKAPKMPDKYRDDYEVRKKRVKEAKEKGIGVHVKSELRTATEIRKQHELQEKRKAKNARTPRKFRKHR</sequence>
<dbReference type="InterPro" id="IPR012541">
    <property type="entry name" value="DBP10_C"/>
</dbReference>
<dbReference type="PANTHER" id="PTHR47959">
    <property type="entry name" value="ATP-DEPENDENT RNA HELICASE RHLE-RELATED"/>
    <property type="match status" value="1"/>
</dbReference>
<dbReference type="CDD" id="cd17959">
    <property type="entry name" value="DEADc_DDX54"/>
    <property type="match status" value="1"/>
</dbReference>
<dbReference type="HOGENOM" id="CLU_003041_5_1_1"/>
<dbReference type="GO" id="GO:0006364">
    <property type="term" value="P:rRNA processing"/>
    <property type="evidence" value="ECO:0007669"/>
    <property type="project" value="UniProtKB-KW"/>
</dbReference>
<comment type="subcellular location">
    <subcellularLocation>
        <location evidence="2">Nucleus</location>
        <location evidence="2">Nucleolus</location>
    </subcellularLocation>
</comment>
<dbReference type="OrthoDB" id="10261375at2759"/>
<keyword evidence="8" id="KW-0378">Hydrolase</keyword>
<evidence type="ECO:0000256" key="6">
    <source>
        <dbReference type="ARBA" id="ARBA00022552"/>
    </source>
</evidence>
<feature type="region of interest" description="Disordered" evidence="15">
    <location>
        <begin position="826"/>
        <end position="854"/>
    </location>
</feature>